<evidence type="ECO:0000256" key="2">
    <source>
        <dbReference type="RuleBase" id="RU362080"/>
    </source>
</evidence>
<protein>
    <recommendedName>
        <fullName evidence="2">Antitoxin</fullName>
    </recommendedName>
</protein>
<dbReference type="OrthoDB" id="488160at2"/>
<dbReference type="Gene3D" id="3.40.1620.10">
    <property type="entry name" value="YefM-like domain"/>
    <property type="match status" value="1"/>
</dbReference>
<dbReference type="InterPro" id="IPR036165">
    <property type="entry name" value="YefM-like_sf"/>
</dbReference>
<dbReference type="SUPFAM" id="SSF143120">
    <property type="entry name" value="YefM-like"/>
    <property type="match status" value="1"/>
</dbReference>
<accession>A0A7K0CLJ9</accession>
<dbReference type="Pfam" id="PF02604">
    <property type="entry name" value="PhdYeFM_antitox"/>
    <property type="match status" value="1"/>
</dbReference>
<dbReference type="AlphaFoldDB" id="A0A7K0CLJ9"/>
<evidence type="ECO:0000313" key="3">
    <source>
        <dbReference type="EMBL" id="MQY14369.1"/>
    </source>
</evidence>
<organism evidence="3 4">
    <name type="scientific">Streptomyces smaragdinus</name>
    <dbReference type="NCBI Taxonomy" id="2585196"/>
    <lineage>
        <taxon>Bacteria</taxon>
        <taxon>Bacillati</taxon>
        <taxon>Actinomycetota</taxon>
        <taxon>Actinomycetes</taxon>
        <taxon>Kitasatosporales</taxon>
        <taxon>Streptomycetaceae</taxon>
        <taxon>Streptomyces</taxon>
    </lineage>
</organism>
<name>A0A7K0CLJ9_9ACTN</name>
<dbReference type="NCBIfam" id="TIGR01552">
    <property type="entry name" value="phd_fam"/>
    <property type="match status" value="1"/>
</dbReference>
<keyword evidence="4" id="KW-1185">Reference proteome</keyword>
<comment type="caution">
    <text evidence="3">The sequence shown here is derived from an EMBL/GenBank/DDBJ whole genome shotgun (WGS) entry which is preliminary data.</text>
</comment>
<proteinExistence type="inferred from homology"/>
<evidence type="ECO:0000256" key="1">
    <source>
        <dbReference type="ARBA" id="ARBA00009981"/>
    </source>
</evidence>
<comment type="similarity">
    <text evidence="1 2">Belongs to the phD/YefM antitoxin family.</text>
</comment>
<dbReference type="Proteomes" id="UP000466345">
    <property type="component" value="Unassembled WGS sequence"/>
</dbReference>
<dbReference type="InterPro" id="IPR006442">
    <property type="entry name" value="Antitoxin_Phd/YefM"/>
</dbReference>
<sequence>MSASYPIADARGRLGELVRRAAQREHITLTDQGAPVAVLVSPAELAGLRDALAVACLERDRALNPAAAVPFETGRAGGKEPSVAM</sequence>
<dbReference type="RefSeq" id="WP_153454975.1">
    <property type="nucleotide sequence ID" value="NZ_WEGJ01000020.1"/>
</dbReference>
<comment type="function">
    <text evidence="2">Antitoxin component of a type II toxin-antitoxin (TA) system.</text>
</comment>
<gene>
    <name evidence="3" type="ORF">SRB5_45350</name>
</gene>
<evidence type="ECO:0000313" key="4">
    <source>
        <dbReference type="Proteomes" id="UP000466345"/>
    </source>
</evidence>
<reference evidence="3 4" key="1">
    <citation type="submission" date="2019-10" db="EMBL/GenBank/DDBJ databases">
        <title>Streptomyces smaragdinus sp. nov. and Streptomyces fabii sp. nov., isolated from the gut of fungus growing-termite Macrotermes natalensis.</title>
        <authorList>
            <person name="Schwitalla J."/>
            <person name="Benndorf R."/>
            <person name="Martin K."/>
            <person name="De Beer W."/>
            <person name="Kaster A.-K."/>
            <person name="Vollmers J."/>
            <person name="Poulsen M."/>
            <person name="Beemelmanns C."/>
        </authorList>
    </citation>
    <scope>NUCLEOTIDE SEQUENCE [LARGE SCALE GENOMIC DNA]</scope>
    <source>
        <strain evidence="3 4">RB5</strain>
    </source>
</reference>
<dbReference type="EMBL" id="WEGJ01000020">
    <property type="protein sequence ID" value="MQY14369.1"/>
    <property type="molecule type" value="Genomic_DNA"/>
</dbReference>